<dbReference type="RefSeq" id="WP_075019667.1">
    <property type="nucleotide sequence ID" value="NZ_FOVH01000001.1"/>
</dbReference>
<accession>A0A1I4W8Q2</accession>
<evidence type="ECO:0000256" key="15">
    <source>
        <dbReference type="ARBA" id="ARBA00022912"/>
    </source>
</evidence>
<keyword evidence="6" id="KW-1003">Cell membrane</keyword>
<keyword evidence="17" id="KW-0902">Two-component regulatory system</keyword>
<dbReference type="GO" id="GO:0005524">
    <property type="term" value="F:ATP binding"/>
    <property type="evidence" value="ECO:0007669"/>
    <property type="project" value="UniProtKB-KW"/>
</dbReference>
<name>A0A1I4W8Q2_9ACTN</name>
<dbReference type="InParanoid" id="A0A1I4W8Q2"/>
<keyword evidence="20" id="KW-0464">Manganese</keyword>
<keyword evidence="11 26" id="KW-0418">Kinase</keyword>
<evidence type="ECO:0000256" key="7">
    <source>
        <dbReference type="ARBA" id="ARBA00022553"/>
    </source>
</evidence>
<evidence type="ECO:0000256" key="17">
    <source>
        <dbReference type="ARBA" id="ARBA00023012"/>
    </source>
</evidence>
<dbReference type="PROSITE" id="PS50885">
    <property type="entry name" value="HAMP"/>
    <property type="match status" value="1"/>
</dbReference>
<protein>
    <recommendedName>
        <fullName evidence="21">Signal transduction histidine-protein kinase/phosphatase MprB</fullName>
        <ecNumber evidence="5">2.7.13.3</ecNumber>
    </recommendedName>
    <alternativeName>
        <fullName evidence="22">Mycobacterial persistence regulator B</fullName>
    </alternativeName>
</protein>
<comment type="cofactor">
    <cofactor evidence="3">
        <name>Mg(2+)</name>
        <dbReference type="ChEBI" id="CHEBI:18420"/>
    </cofactor>
</comment>
<evidence type="ECO:0000256" key="22">
    <source>
        <dbReference type="ARBA" id="ARBA00041776"/>
    </source>
</evidence>
<evidence type="ECO:0000256" key="14">
    <source>
        <dbReference type="ARBA" id="ARBA00022842"/>
    </source>
</evidence>
<dbReference type="STRING" id="1993.SAMN04489713_101236"/>
<dbReference type="SUPFAM" id="SSF55874">
    <property type="entry name" value="ATPase domain of HSP90 chaperone/DNA topoisomerase II/histidine kinase"/>
    <property type="match status" value="1"/>
</dbReference>
<dbReference type="InterPro" id="IPR003594">
    <property type="entry name" value="HATPase_dom"/>
</dbReference>
<keyword evidence="7" id="KW-0597">Phosphoprotein</keyword>
<evidence type="ECO:0000256" key="10">
    <source>
        <dbReference type="ARBA" id="ARBA00022741"/>
    </source>
</evidence>
<evidence type="ECO:0000256" key="1">
    <source>
        <dbReference type="ARBA" id="ARBA00000085"/>
    </source>
</evidence>
<dbReference type="CDD" id="cd00082">
    <property type="entry name" value="HisKA"/>
    <property type="match status" value="1"/>
</dbReference>
<evidence type="ECO:0000256" key="2">
    <source>
        <dbReference type="ARBA" id="ARBA00001936"/>
    </source>
</evidence>
<dbReference type="Pfam" id="PF00672">
    <property type="entry name" value="HAMP"/>
    <property type="match status" value="1"/>
</dbReference>
<evidence type="ECO:0000256" key="9">
    <source>
        <dbReference type="ARBA" id="ARBA00022692"/>
    </source>
</evidence>
<dbReference type="Pfam" id="PF00512">
    <property type="entry name" value="HisKA"/>
    <property type="match status" value="1"/>
</dbReference>
<evidence type="ECO:0000256" key="13">
    <source>
        <dbReference type="ARBA" id="ARBA00022840"/>
    </source>
</evidence>
<keyword evidence="18" id="KW-0346">Stress response</keyword>
<dbReference type="InterPro" id="IPR003661">
    <property type="entry name" value="HisK_dim/P_dom"/>
</dbReference>
<keyword evidence="9" id="KW-0812">Transmembrane</keyword>
<dbReference type="GO" id="GO:0000155">
    <property type="term" value="F:phosphorelay sensor kinase activity"/>
    <property type="evidence" value="ECO:0007669"/>
    <property type="project" value="InterPro"/>
</dbReference>
<dbReference type="CDD" id="cd06225">
    <property type="entry name" value="HAMP"/>
    <property type="match status" value="1"/>
</dbReference>
<feature type="domain" description="HAMP" evidence="25">
    <location>
        <begin position="174"/>
        <end position="226"/>
    </location>
</feature>
<proteinExistence type="predicted"/>
<evidence type="ECO:0000256" key="16">
    <source>
        <dbReference type="ARBA" id="ARBA00022989"/>
    </source>
</evidence>
<evidence type="ECO:0000259" key="25">
    <source>
        <dbReference type="PROSITE" id="PS50885"/>
    </source>
</evidence>
<keyword evidence="13" id="KW-0067">ATP-binding</keyword>
<feature type="domain" description="Histidine kinase" evidence="24">
    <location>
        <begin position="234"/>
        <end position="429"/>
    </location>
</feature>
<dbReference type="AlphaFoldDB" id="A0A1I4W8Q2"/>
<evidence type="ECO:0000256" key="11">
    <source>
        <dbReference type="ARBA" id="ARBA00022777"/>
    </source>
</evidence>
<keyword evidence="16" id="KW-0472">Membrane</keyword>
<feature type="compositionally biased region" description="Basic residues" evidence="23">
    <location>
        <begin position="436"/>
        <end position="454"/>
    </location>
</feature>
<dbReference type="PANTHER" id="PTHR44936">
    <property type="entry name" value="SENSOR PROTEIN CREC"/>
    <property type="match status" value="1"/>
</dbReference>
<evidence type="ECO:0000256" key="21">
    <source>
        <dbReference type="ARBA" id="ARBA00040454"/>
    </source>
</evidence>
<dbReference type="InterPro" id="IPR050980">
    <property type="entry name" value="2C_sensor_his_kinase"/>
</dbReference>
<sequence length="464" mass="48915">MRKTLVLVSLAVTSMVALAFLIPLALTVREIARDRALTTAERQASALGPVLVVTEDPAALERAVASTQAGAAGRMTVHMPDGGLVPKNTHGDFSAAPEQLTEAGRRGRSYTARVNGGYALLQPVSLDAGRTAVVEVFLPDDDLSRGVWKAWLVMTTVAAALVAGSVAVADRLGARMIRSTRRLAEAAGAFGDGELSVRIEPDGPPELIEAGLAFNAMADHVVQLLSAEREMAADLSHRLRTPLAALRLNAEALGDGPVADQTREAVDRIEREVDQIIRTVRRPTGRGSCDASKVLRDRVAFWSVLAEDEGRSCELIGAEGPAPLPIPGTELAAAVDALLGNIFRHTAEGTGFVVTLHQGQGVTGILVADGGPGISDPDAALKRGSSGGGSTGLGLDIARRAAESTGGYLRIHRSVLGGAQVQMWFRTKWLPPARRSRRLVGRRRHSRTQPRRSRASGSVPPGAS</sequence>
<dbReference type="InterPro" id="IPR004358">
    <property type="entry name" value="Sig_transdc_His_kin-like_C"/>
</dbReference>
<organism evidence="26 27">
    <name type="scientific">Actinomadura madurae</name>
    <dbReference type="NCBI Taxonomy" id="1993"/>
    <lineage>
        <taxon>Bacteria</taxon>
        <taxon>Bacillati</taxon>
        <taxon>Actinomycetota</taxon>
        <taxon>Actinomycetes</taxon>
        <taxon>Streptosporangiales</taxon>
        <taxon>Thermomonosporaceae</taxon>
        <taxon>Actinomadura</taxon>
    </lineage>
</organism>
<reference evidence="26 27" key="1">
    <citation type="submission" date="2016-10" db="EMBL/GenBank/DDBJ databases">
        <authorList>
            <person name="de Groot N.N."/>
        </authorList>
    </citation>
    <scope>NUCLEOTIDE SEQUENCE [LARGE SCALE GENOMIC DNA]</scope>
    <source>
        <strain evidence="26 27">DSM 43067</strain>
    </source>
</reference>
<keyword evidence="8" id="KW-0808">Transferase</keyword>
<evidence type="ECO:0000256" key="18">
    <source>
        <dbReference type="ARBA" id="ARBA00023016"/>
    </source>
</evidence>
<evidence type="ECO:0000256" key="5">
    <source>
        <dbReference type="ARBA" id="ARBA00012438"/>
    </source>
</evidence>
<evidence type="ECO:0000256" key="20">
    <source>
        <dbReference type="ARBA" id="ARBA00023211"/>
    </source>
</evidence>
<dbReference type="GO" id="GO:0005886">
    <property type="term" value="C:plasma membrane"/>
    <property type="evidence" value="ECO:0007669"/>
    <property type="project" value="UniProtKB-SubCell"/>
</dbReference>
<evidence type="ECO:0000256" key="6">
    <source>
        <dbReference type="ARBA" id="ARBA00022475"/>
    </source>
</evidence>
<keyword evidence="16" id="KW-1133">Transmembrane helix</keyword>
<dbReference type="Gene3D" id="3.30.565.10">
    <property type="entry name" value="Histidine kinase-like ATPase, C-terminal domain"/>
    <property type="match status" value="1"/>
</dbReference>
<dbReference type="SUPFAM" id="SSF47384">
    <property type="entry name" value="Homodimeric domain of signal transducing histidine kinase"/>
    <property type="match status" value="1"/>
</dbReference>
<keyword evidence="15" id="KW-0904">Protein phosphatase</keyword>
<dbReference type="InterPro" id="IPR003660">
    <property type="entry name" value="HAMP_dom"/>
</dbReference>
<dbReference type="Gene3D" id="1.10.287.130">
    <property type="match status" value="1"/>
</dbReference>
<feature type="region of interest" description="Disordered" evidence="23">
    <location>
        <begin position="436"/>
        <end position="464"/>
    </location>
</feature>
<comment type="subcellular location">
    <subcellularLocation>
        <location evidence="4">Cell membrane</location>
        <topology evidence="4">Multi-pass membrane protein</topology>
    </subcellularLocation>
</comment>
<dbReference type="GO" id="GO:0004721">
    <property type="term" value="F:phosphoprotein phosphatase activity"/>
    <property type="evidence" value="ECO:0007669"/>
    <property type="project" value="UniProtKB-KW"/>
</dbReference>
<keyword evidence="27" id="KW-1185">Reference proteome</keyword>
<evidence type="ECO:0000313" key="27">
    <source>
        <dbReference type="Proteomes" id="UP000183413"/>
    </source>
</evidence>
<dbReference type="InterPro" id="IPR005467">
    <property type="entry name" value="His_kinase_dom"/>
</dbReference>
<comment type="catalytic activity">
    <reaction evidence="1">
        <text>ATP + protein L-histidine = ADP + protein N-phospho-L-histidine.</text>
        <dbReference type="EC" id="2.7.13.3"/>
    </reaction>
</comment>
<dbReference type="SMART" id="SM00388">
    <property type="entry name" value="HisKA"/>
    <property type="match status" value="1"/>
</dbReference>
<dbReference type="eggNOG" id="COG0642">
    <property type="taxonomic scope" value="Bacteria"/>
</dbReference>
<evidence type="ECO:0000313" key="26">
    <source>
        <dbReference type="EMBL" id="SFN10061.1"/>
    </source>
</evidence>
<dbReference type="SMART" id="SM00304">
    <property type="entry name" value="HAMP"/>
    <property type="match status" value="1"/>
</dbReference>
<evidence type="ECO:0000259" key="24">
    <source>
        <dbReference type="PROSITE" id="PS50109"/>
    </source>
</evidence>
<comment type="cofactor">
    <cofactor evidence="2">
        <name>Mn(2+)</name>
        <dbReference type="ChEBI" id="CHEBI:29035"/>
    </cofactor>
</comment>
<keyword evidence="14" id="KW-0460">Magnesium</keyword>
<evidence type="ECO:0000256" key="4">
    <source>
        <dbReference type="ARBA" id="ARBA00004651"/>
    </source>
</evidence>
<gene>
    <name evidence="26" type="ORF">SAMN04489713_101236</name>
</gene>
<evidence type="ECO:0000256" key="8">
    <source>
        <dbReference type="ARBA" id="ARBA00022679"/>
    </source>
</evidence>
<dbReference type="EC" id="2.7.13.3" evidence="5"/>
<evidence type="ECO:0000256" key="3">
    <source>
        <dbReference type="ARBA" id="ARBA00001946"/>
    </source>
</evidence>
<dbReference type="PANTHER" id="PTHR44936:SF9">
    <property type="entry name" value="SENSOR PROTEIN CREC"/>
    <property type="match status" value="1"/>
</dbReference>
<evidence type="ECO:0000256" key="19">
    <source>
        <dbReference type="ARBA" id="ARBA00023026"/>
    </source>
</evidence>
<dbReference type="InterPro" id="IPR036890">
    <property type="entry name" value="HATPase_C_sf"/>
</dbReference>
<dbReference type="Proteomes" id="UP000183413">
    <property type="component" value="Unassembled WGS sequence"/>
</dbReference>
<evidence type="ECO:0000256" key="23">
    <source>
        <dbReference type="SAM" id="MobiDB-lite"/>
    </source>
</evidence>
<keyword evidence="12" id="KW-0378">Hydrolase</keyword>
<dbReference type="EMBL" id="FOVH01000001">
    <property type="protein sequence ID" value="SFN10061.1"/>
    <property type="molecule type" value="Genomic_DNA"/>
</dbReference>
<dbReference type="Pfam" id="PF02518">
    <property type="entry name" value="HATPase_c"/>
    <property type="match status" value="1"/>
</dbReference>
<dbReference type="SMART" id="SM00387">
    <property type="entry name" value="HATPase_c"/>
    <property type="match status" value="1"/>
</dbReference>
<keyword evidence="19" id="KW-0843">Virulence</keyword>
<dbReference type="PRINTS" id="PR00344">
    <property type="entry name" value="BCTRLSENSOR"/>
</dbReference>
<dbReference type="InterPro" id="IPR036097">
    <property type="entry name" value="HisK_dim/P_sf"/>
</dbReference>
<keyword evidence="10" id="KW-0547">Nucleotide-binding</keyword>
<evidence type="ECO:0000256" key="12">
    <source>
        <dbReference type="ARBA" id="ARBA00022801"/>
    </source>
</evidence>
<dbReference type="PROSITE" id="PS50109">
    <property type="entry name" value="HIS_KIN"/>
    <property type="match status" value="1"/>
</dbReference>